<dbReference type="Proteomes" id="UP000641206">
    <property type="component" value="Unassembled WGS sequence"/>
</dbReference>
<dbReference type="PANTHER" id="PTHR46797:SF1">
    <property type="entry name" value="METHYLPHOSPHONATE SYNTHASE"/>
    <property type="match status" value="1"/>
</dbReference>
<dbReference type="InterPro" id="IPR001387">
    <property type="entry name" value="Cro/C1-type_HTH"/>
</dbReference>
<dbReference type="EMBL" id="BMLW01000001">
    <property type="protein sequence ID" value="GGP07628.1"/>
    <property type="molecule type" value="Genomic_DNA"/>
</dbReference>
<dbReference type="PANTHER" id="PTHR46797">
    <property type="entry name" value="HTH-TYPE TRANSCRIPTIONAL REGULATOR"/>
    <property type="match status" value="1"/>
</dbReference>
<protein>
    <recommendedName>
        <fullName evidence="2">HTH cro/C1-type domain-containing protein</fullName>
    </recommendedName>
</protein>
<feature type="domain" description="HTH cro/C1-type" evidence="2">
    <location>
        <begin position="30"/>
        <end position="86"/>
    </location>
</feature>
<name>A0ABQ2NQZ7_9BACI</name>
<sequence>MSDFFERYAKMRGEQHVQNLQYEGKIAAQIKTHRQQQKLSQQQLADLADLPKSTIGRIEAGITSPKVDTLLQISKALNIPFIIDGTADQKDIFLKT</sequence>
<keyword evidence="4" id="KW-1185">Reference proteome</keyword>
<dbReference type="Pfam" id="PF01381">
    <property type="entry name" value="HTH_3"/>
    <property type="match status" value="1"/>
</dbReference>
<evidence type="ECO:0000259" key="2">
    <source>
        <dbReference type="PROSITE" id="PS50943"/>
    </source>
</evidence>
<proteinExistence type="predicted"/>
<dbReference type="Gene3D" id="1.10.260.40">
    <property type="entry name" value="lambda repressor-like DNA-binding domains"/>
    <property type="match status" value="1"/>
</dbReference>
<comment type="caution">
    <text evidence="3">The sequence shown here is derived from an EMBL/GenBank/DDBJ whole genome shotgun (WGS) entry which is preliminary data.</text>
</comment>
<evidence type="ECO:0000313" key="4">
    <source>
        <dbReference type="Proteomes" id="UP000641206"/>
    </source>
</evidence>
<evidence type="ECO:0000313" key="3">
    <source>
        <dbReference type="EMBL" id="GGP07628.1"/>
    </source>
</evidence>
<dbReference type="CDD" id="cd00093">
    <property type="entry name" value="HTH_XRE"/>
    <property type="match status" value="1"/>
</dbReference>
<dbReference type="InterPro" id="IPR010982">
    <property type="entry name" value="Lambda_DNA-bd_dom_sf"/>
</dbReference>
<dbReference type="InterPro" id="IPR050807">
    <property type="entry name" value="TransReg_Diox_bact_type"/>
</dbReference>
<dbReference type="SUPFAM" id="SSF47413">
    <property type="entry name" value="lambda repressor-like DNA-binding domains"/>
    <property type="match status" value="1"/>
</dbReference>
<organism evidence="3 4">
    <name type="scientific">Oceanobacillus neutriphilus</name>
    <dbReference type="NCBI Taxonomy" id="531815"/>
    <lineage>
        <taxon>Bacteria</taxon>
        <taxon>Bacillati</taxon>
        <taxon>Bacillota</taxon>
        <taxon>Bacilli</taxon>
        <taxon>Bacillales</taxon>
        <taxon>Bacillaceae</taxon>
        <taxon>Oceanobacillus</taxon>
    </lineage>
</organism>
<keyword evidence="1" id="KW-0238">DNA-binding</keyword>
<evidence type="ECO:0000256" key="1">
    <source>
        <dbReference type="ARBA" id="ARBA00023125"/>
    </source>
</evidence>
<reference evidence="4" key="1">
    <citation type="journal article" date="2019" name="Int. J. Syst. Evol. Microbiol.">
        <title>The Global Catalogue of Microorganisms (GCM) 10K type strain sequencing project: providing services to taxonomists for standard genome sequencing and annotation.</title>
        <authorList>
            <consortium name="The Broad Institute Genomics Platform"/>
            <consortium name="The Broad Institute Genome Sequencing Center for Infectious Disease"/>
            <person name="Wu L."/>
            <person name="Ma J."/>
        </authorList>
    </citation>
    <scope>NUCLEOTIDE SEQUENCE [LARGE SCALE GENOMIC DNA]</scope>
    <source>
        <strain evidence="4">CGMCC 1.7693</strain>
    </source>
</reference>
<gene>
    <name evidence="3" type="ORF">GCM10011346_04370</name>
</gene>
<dbReference type="SMART" id="SM00530">
    <property type="entry name" value="HTH_XRE"/>
    <property type="match status" value="1"/>
</dbReference>
<accession>A0ABQ2NQZ7</accession>
<dbReference type="RefSeq" id="WP_077601663.1">
    <property type="nucleotide sequence ID" value="NZ_BMLW01000001.1"/>
</dbReference>
<dbReference type="PROSITE" id="PS50943">
    <property type="entry name" value="HTH_CROC1"/>
    <property type="match status" value="1"/>
</dbReference>